<evidence type="ECO:0000313" key="2">
    <source>
        <dbReference type="Proteomes" id="UP000317355"/>
    </source>
</evidence>
<dbReference type="AlphaFoldDB" id="A0A558DAT9"/>
<dbReference type="Gene3D" id="3.40.50.10320">
    <property type="entry name" value="LmbE-like"/>
    <property type="match status" value="1"/>
</dbReference>
<comment type="caution">
    <text evidence="1">The sequence shown here is derived from an EMBL/GenBank/DDBJ whole genome shotgun (WGS) entry which is preliminary data.</text>
</comment>
<proteinExistence type="predicted"/>
<dbReference type="GO" id="GO:0016811">
    <property type="term" value="F:hydrolase activity, acting on carbon-nitrogen (but not peptide) bonds, in linear amides"/>
    <property type="evidence" value="ECO:0007669"/>
    <property type="project" value="TreeGrafter"/>
</dbReference>
<dbReference type="InterPro" id="IPR003737">
    <property type="entry name" value="GlcNAc_PI_deacetylase-related"/>
</dbReference>
<dbReference type="EMBL" id="VMRY01000010">
    <property type="protein sequence ID" value="TVT58083.1"/>
    <property type="molecule type" value="Genomic_DNA"/>
</dbReference>
<sequence>MNRNVLVVAAHADDEVLGCAGALARHVAEGDMVHVVFMADGVTSRPGADMSNIQARMAAAEKAHAILGVSRVNYLKFPDNQMDTPSLLDVVQQLEPIIDEFCPQLIYTHHHGDLNIDHRITHQAVMTACRPVPGLSVREIRCFEVLSSTEWGGPAFESFQPSVFVDISAYLGTKIAALSAYDHEMRAAPHSRSIEHAELLARHRGYSVGLAAAESFMLARAII</sequence>
<dbReference type="PANTHER" id="PTHR12993:SF11">
    <property type="entry name" value="N-ACETYLGLUCOSAMINYL-PHOSPHATIDYLINOSITOL DE-N-ACETYLASE"/>
    <property type="match status" value="1"/>
</dbReference>
<accession>A0A558DAT9</accession>
<dbReference type="Pfam" id="PF02585">
    <property type="entry name" value="PIG-L"/>
    <property type="match status" value="1"/>
</dbReference>
<name>A0A558DAT9_9GAMM</name>
<gene>
    <name evidence="1" type="ORF">FHK82_05055</name>
</gene>
<dbReference type="SUPFAM" id="SSF102588">
    <property type="entry name" value="LmbE-like"/>
    <property type="match status" value="1"/>
</dbReference>
<evidence type="ECO:0000313" key="1">
    <source>
        <dbReference type="EMBL" id="TVT58083.1"/>
    </source>
</evidence>
<reference evidence="1 2" key="1">
    <citation type="submission" date="2019-07" db="EMBL/GenBank/DDBJ databases">
        <title>The pathways for chlorine oxyanion respiration interact through the shared metabolite chlorate.</title>
        <authorList>
            <person name="Barnum T.P."/>
            <person name="Cheng Y."/>
            <person name="Hill K.A."/>
            <person name="Lucas L.N."/>
            <person name="Carlson H.K."/>
            <person name="Coates J.D."/>
        </authorList>
    </citation>
    <scope>NUCLEOTIDE SEQUENCE [LARGE SCALE GENOMIC DNA]</scope>
    <source>
        <strain evidence="1">BK-3</strain>
    </source>
</reference>
<organism evidence="1 2">
    <name type="scientific">Sedimenticola thiotaurini</name>
    <dbReference type="NCBI Taxonomy" id="1543721"/>
    <lineage>
        <taxon>Bacteria</taxon>
        <taxon>Pseudomonadati</taxon>
        <taxon>Pseudomonadota</taxon>
        <taxon>Gammaproteobacteria</taxon>
        <taxon>Chromatiales</taxon>
        <taxon>Sedimenticolaceae</taxon>
        <taxon>Sedimenticola</taxon>
    </lineage>
</organism>
<dbReference type="Proteomes" id="UP000317355">
    <property type="component" value="Unassembled WGS sequence"/>
</dbReference>
<dbReference type="PANTHER" id="PTHR12993">
    <property type="entry name" value="N-ACETYLGLUCOSAMINYL-PHOSPHATIDYLINOSITOL DE-N-ACETYLASE-RELATED"/>
    <property type="match status" value="1"/>
</dbReference>
<protein>
    <submittedName>
        <fullName evidence="1">PIG-L family deacetylase</fullName>
    </submittedName>
</protein>
<dbReference type="InterPro" id="IPR024078">
    <property type="entry name" value="LmbE-like_dom_sf"/>
</dbReference>